<name>A0ACC4C8T6_POPAL</name>
<organism evidence="1 2">
    <name type="scientific">Populus alba</name>
    <name type="common">White poplar</name>
    <dbReference type="NCBI Taxonomy" id="43335"/>
    <lineage>
        <taxon>Eukaryota</taxon>
        <taxon>Viridiplantae</taxon>
        <taxon>Streptophyta</taxon>
        <taxon>Embryophyta</taxon>
        <taxon>Tracheophyta</taxon>
        <taxon>Spermatophyta</taxon>
        <taxon>Magnoliopsida</taxon>
        <taxon>eudicotyledons</taxon>
        <taxon>Gunneridae</taxon>
        <taxon>Pentapetalae</taxon>
        <taxon>rosids</taxon>
        <taxon>fabids</taxon>
        <taxon>Malpighiales</taxon>
        <taxon>Salicaceae</taxon>
        <taxon>Saliceae</taxon>
        <taxon>Populus</taxon>
    </lineage>
</organism>
<comment type="caution">
    <text evidence="1">The sequence shown here is derived from an EMBL/GenBank/DDBJ whole genome shotgun (WGS) entry which is preliminary data.</text>
</comment>
<sequence length="505" mass="57479">MAPPKYLICFSLRQVPLLYLVLFLFTSLLLCASSDSDQQQQLQTDRFLVRRRMLGVETYEDQLNKLNSTSKASNSTKSIAGSTKKTPDLLKLGSSTDKTTKPTSTKQTQSLVDKKVGNQESQKQNKNQKQTNEKKTTQTKKQPSWIGQDDEDDLVAEFRDLPSKFHQTLIPDLERISITSKKYLTKANNDLTRGFKPIVGNKYAPTIASIVSFAFILLPLLLVSLIFNHIKAYFSIQKILIFIQVYLSIYFTILCLSSLVTGLEPLKFFYATSQSTYVCLMVLQTLGYALYLLLLLMYLILVFSTECGLSSKFLGLGQTLVGYAIGLHYYVAVFHRVVLHQPPKTNWKVHGIYATCFLVICLFANAERRKKAYLEEGGEEGVLSDELYSTTDPDELSCRIAIVELLIARKIEAKNKRQNPDAMYNLSFSPVTFSSLAPSLEVTARFLVYLLQIQVSMENGASFSSMKWRRLSFQLFSSAMYVRRVWAQFYGHEIEQKHTDLFHPR</sequence>
<evidence type="ECO:0000313" key="2">
    <source>
        <dbReference type="Proteomes" id="UP000309997"/>
    </source>
</evidence>
<protein>
    <submittedName>
        <fullName evidence="1">Uncharacterized protein</fullName>
    </submittedName>
</protein>
<dbReference type="Proteomes" id="UP000309997">
    <property type="component" value="Unassembled WGS sequence"/>
</dbReference>
<keyword evidence="2" id="KW-1185">Reference proteome</keyword>
<gene>
    <name evidence="1" type="ORF">D5086_010233</name>
</gene>
<reference evidence="1 2" key="1">
    <citation type="journal article" date="2024" name="Plant Biotechnol. J.">
        <title>Genome and CRISPR/Cas9 system of a widespread forest tree (Populus alba) in the world.</title>
        <authorList>
            <person name="Liu Y.J."/>
            <person name="Jiang P.F."/>
            <person name="Han X.M."/>
            <person name="Li X.Y."/>
            <person name="Wang H.M."/>
            <person name="Wang Y.J."/>
            <person name="Wang X.X."/>
            <person name="Zeng Q.Y."/>
        </authorList>
    </citation>
    <scope>NUCLEOTIDE SEQUENCE [LARGE SCALE GENOMIC DNA]</scope>
    <source>
        <strain evidence="2">cv. PAL-ZL1</strain>
    </source>
</reference>
<accession>A0ACC4C8T6</accession>
<dbReference type="EMBL" id="RCHU02000005">
    <property type="protein sequence ID" value="KAL3591593.1"/>
    <property type="molecule type" value="Genomic_DNA"/>
</dbReference>
<evidence type="ECO:0000313" key="1">
    <source>
        <dbReference type="EMBL" id="KAL3591593.1"/>
    </source>
</evidence>
<proteinExistence type="predicted"/>